<dbReference type="InterPro" id="IPR014044">
    <property type="entry name" value="CAP_dom"/>
</dbReference>
<dbReference type="Gene3D" id="3.40.33.10">
    <property type="entry name" value="CAP"/>
    <property type="match status" value="1"/>
</dbReference>
<proteinExistence type="predicted"/>
<dbReference type="InterPro" id="IPR035940">
    <property type="entry name" value="CAP_sf"/>
</dbReference>
<accession>A0A2G9U9Q8</accession>
<dbReference type="Pfam" id="PF00188">
    <property type="entry name" value="CAP"/>
    <property type="match status" value="1"/>
</dbReference>
<dbReference type="SMART" id="SM00198">
    <property type="entry name" value="SCP"/>
    <property type="match status" value="1"/>
</dbReference>
<evidence type="ECO:0000313" key="4">
    <source>
        <dbReference type="Proteomes" id="UP000230423"/>
    </source>
</evidence>
<evidence type="ECO:0000313" key="3">
    <source>
        <dbReference type="EMBL" id="PIO66925.1"/>
    </source>
</evidence>
<feature type="region of interest" description="Disordered" evidence="1">
    <location>
        <begin position="1"/>
        <end position="26"/>
    </location>
</feature>
<feature type="compositionally biased region" description="Polar residues" evidence="1">
    <location>
        <begin position="8"/>
        <end position="26"/>
    </location>
</feature>
<sequence>MSKKCAQTDKSSYQNGRRQLGKLSQLNASKCNNSEIDDATRNAYLDAHNEYRWWRELPLYGVNIEMRFTSEVRHRQDRIVTHFTKMAWHDNVRLGCGHHRCDGFIFAVCHYGPG</sequence>
<dbReference type="Proteomes" id="UP000230423">
    <property type="component" value="Unassembled WGS sequence"/>
</dbReference>
<feature type="domain" description="SCP" evidence="2">
    <location>
        <begin position="8"/>
        <end position="114"/>
    </location>
</feature>
<dbReference type="OrthoDB" id="5876828at2759"/>
<keyword evidence="4" id="KW-1185">Reference proteome</keyword>
<reference evidence="3 4" key="1">
    <citation type="submission" date="2015-09" db="EMBL/GenBank/DDBJ databases">
        <title>Draft genome of the parasitic nematode Teladorsagia circumcincta isolate WARC Sus (inbred).</title>
        <authorList>
            <person name="Mitreva M."/>
        </authorList>
    </citation>
    <scope>NUCLEOTIDE SEQUENCE [LARGE SCALE GENOMIC DNA]</scope>
    <source>
        <strain evidence="3 4">S</strain>
    </source>
</reference>
<gene>
    <name evidence="3" type="ORF">TELCIR_11346</name>
</gene>
<dbReference type="AlphaFoldDB" id="A0A2G9U9Q8"/>
<feature type="non-terminal residue" evidence="3">
    <location>
        <position position="114"/>
    </location>
</feature>
<dbReference type="EMBL" id="KZ347939">
    <property type="protein sequence ID" value="PIO66925.1"/>
    <property type="molecule type" value="Genomic_DNA"/>
</dbReference>
<evidence type="ECO:0000259" key="2">
    <source>
        <dbReference type="SMART" id="SM00198"/>
    </source>
</evidence>
<dbReference type="SUPFAM" id="SSF55797">
    <property type="entry name" value="PR-1-like"/>
    <property type="match status" value="1"/>
</dbReference>
<name>A0A2G9U9Q8_TELCI</name>
<protein>
    <recommendedName>
        <fullName evidence="2">SCP domain-containing protein</fullName>
    </recommendedName>
</protein>
<evidence type="ECO:0000256" key="1">
    <source>
        <dbReference type="SAM" id="MobiDB-lite"/>
    </source>
</evidence>
<organism evidence="3 4">
    <name type="scientific">Teladorsagia circumcincta</name>
    <name type="common">Brown stomach worm</name>
    <name type="synonym">Ostertagia circumcincta</name>
    <dbReference type="NCBI Taxonomy" id="45464"/>
    <lineage>
        <taxon>Eukaryota</taxon>
        <taxon>Metazoa</taxon>
        <taxon>Ecdysozoa</taxon>
        <taxon>Nematoda</taxon>
        <taxon>Chromadorea</taxon>
        <taxon>Rhabditida</taxon>
        <taxon>Rhabditina</taxon>
        <taxon>Rhabditomorpha</taxon>
        <taxon>Strongyloidea</taxon>
        <taxon>Trichostrongylidae</taxon>
        <taxon>Teladorsagia</taxon>
    </lineage>
</organism>